<sequence>MITEERSPSDSSQAAQPHIQQNIQYLMFAAIDSTRRRALSQVDDADLTWLYRRFEPPEGFGEAQDKLERHGVVLLEGAAGSGRRAAAKMLLRLHLDAEHRFCTLPADLDGGSIDVSNVERGDLLLLDLSTVEAAEYLVLRSALAGLRADARQRDARLVVILNPQLEMWAERDETQQYRVRIGKPDPERVVQRHLAGERVPVSSALPQAAGLQTVLSKSSMTKLAWFAELTHLLFGRAGKDSDLAAALKLALTALVDRSAEVKGDLANRTDGMSRALLFTVAMLEGVHLNAVFESVRLLLSKVGHPEEEVPSLERQSFLARLHDVKAEVTDTRQVGFREIGYGEAVVSYFWDNHLDLVGAFRDWVDELVRTCWLSRPEKVALAERVAGQCLRTDNPNLLAELSGSLAAGDSEDLTPVIRNLLSAGLANLAHGRVFRRRIYDWAKDSKQPKNFAAVLVDLCSVEMARSYPEEALTRLRHLSKRLPGELDEQAVAALLRLACGDLRLFRRLLERLCPREAHYPRPADLKIFLMLVEPARLLQVDNQGHPYLSDRAVRRSVVDGWSDVLFTERGPDWPGEVGNYLTLCSSMPEAQATSALRVIVEAAGSDGVKLAEIYVVARNWASTGPDRGTRTGLALRFSQLIDKAQGVGAGPSELRYREEQR</sequence>
<dbReference type="AlphaFoldDB" id="A0A1H8YMT2"/>
<dbReference type="Proteomes" id="UP000198582">
    <property type="component" value="Unassembled WGS sequence"/>
</dbReference>
<keyword evidence="2" id="KW-1185">Reference proteome</keyword>
<evidence type="ECO:0000313" key="2">
    <source>
        <dbReference type="Proteomes" id="UP000198582"/>
    </source>
</evidence>
<dbReference type="OrthoDB" id="3848913at2"/>
<organism evidence="1 2">
    <name type="scientific">Amycolatopsis saalfeldensis</name>
    <dbReference type="NCBI Taxonomy" id="394193"/>
    <lineage>
        <taxon>Bacteria</taxon>
        <taxon>Bacillati</taxon>
        <taxon>Actinomycetota</taxon>
        <taxon>Actinomycetes</taxon>
        <taxon>Pseudonocardiales</taxon>
        <taxon>Pseudonocardiaceae</taxon>
        <taxon>Amycolatopsis</taxon>
    </lineage>
</organism>
<dbReference type="STRING" id="394193.SAMN04489732_12793"/>
<dbReference type="RefSeq" id="WP_091628209.1">
    <property type="nucleotide sequence ID" value="NZ_FOEF01000027.1"/>
</dbReference>
<evidence type="ECO:0000313" key="1">
    <source>
        <dbReference type="EMBL" id="SEP53497.1"/>
    </source>
</evidence>
<accession>A0A1H8YMT2</accession>
<dbReference type="EMBL" id="FOEF01000027">
    <property type="protein sequence ID" value="SEP53497.1"/>
    <property type="molecule type" value="Genomic_DNA"/>
</dbReference>
<proteinExistence type="predicted"/>
<gene>
    <name evidence="1" type="ORF">SAMN04489732_12793</name>
</gene>
<name>A0A1H8YMT2_9PSEU</name>
<reference evidence="1 2" key="1">
    <citation type="submission" date="2016-10" db="EMBL/GenBank/DDBJ databases">
        <authorList>
            <person name="de Groot N.N."/>
        </authorList>
    </citation>
    <scope>NUCLEOTIDE SEQUENCE [LARGE SCALE GENOMIC DNA]</scope>
    <source>
        <strain evidence="1 2">DSM 44993</strain>
    </source>
</reference>
<protein>
    <submittedName>
        <fullName evidence="1">Uncharacterized protein</fullName>
    </submittedName>
</protein>